<keyword evidence="3" id="KW-1185">Reference proteome</keyword>
<reference evidence="2" key="1">
    <citation type="submission" date="2023-06" db="EMBL/GenBank/DDBJ databases">
        <title>Genome-scale phylogeny and comparative genomics of the fungal order Sordariales.</title>
        <authorList>
            <consortium name="Lawrence Berkeley National Laboratory"/>
            <person name="Hensen N."/>
            <person name="Bonometti L."/>
            <person name="Westerberg I."/>
            <person name="Brannstrom I.O."/>
            <person name="Guillou S."/>
            <person name="Cros-Aarteil S."/>
            <person name="Calhoun S."/>
            <person name="Haridas S."/>
            <person name="Kuo A."/>
            <person name="Mondo S."/>
            <person name="Pangilinan J."/>
            <person name="Riley R."/>
            <person name="Labutti K."/>
            <person name="Andreopoulos B."/>
            <person name="Lipzen A."/>
            <person name="Chen C."/>
            <person name="Yanf M."/>
            <person name="Daum C."/>
            <person name="Ng V."/>
            <person name="Clum A."/>
            <person name="Steindorff A."/>
            <person name="Ohm R."/>
            <person name="Martin F."/>
            <person name="Silar P."/>
            <person name="Natvig D."/>
            <person name="Lalanne C."/>
            <person name="Gautier V."/>
            <person name="Ament-Velasquez S.L."/>
            <person name="Kruys A."/>
            <person name="Hutchinson M.I."/>
            <person name="Powell A.J."/>
            <person name="Barry K."/>
            <person name="Miller A.N."/>
            <person name="Grigoriev I.V."/>
            <person name="Debuchy R."/>
            <person name="Gladieux P."/>
            <person name="Thoren M.H."/>
            <person name="Johannesson H."/>
        </authorList>
    </citation>
    <scope>NUCLEOTIDE SEQUENCE</scope>
    <source>
        <strain evidence="2">PSN4</strain>
    </source>
</reference>
<proteinExistence type="predicted"/>
<dbReference type="Proteomes" id="UP001239445">
    <property type="component" value="Unassembled WGS sequence"/>
</dbReference>
<dbReference type="EMBL" id="MU839853">
    <property type="protein sequence ID" value="KAK1749671.1"/>
    <property type="molecule type" value="Genomic_DNA"/>
</dbReference>
<name>A0AAJ0B101_9PEZI</name>
<dbReference type="Pfam" id="PF11374">
    <property type="entry name" value="DUF3176"/>
    <property type="match status" value="1"/>
</dbReference>
<evidence type="ECO:0000313" key="3">
    <source>
        <dbReference type="Proteomes" id="UP001239445"/>
    </source>
</evidence>
<dbReference type="AlphaFoldDB" id="A0AAJ0B101"/>
<comment type="caution">
    <text evidence="2">The sequence shown here is derived from an EMBL/GenBank/DDBJ whole genome shotgun (WGS) entry which is preliminary data.</text>
</comment>
<keyword evidence="1" id="KW-0472">Membrane</keyword>
<dbReference type="PANTHER" id="PTHR37576">
    <property type="entry name" value="DEFECT AT LOW TEMPERATURE PROTEIN 1"/>
    <property type="match status" value="1"/>
</dbReference>
<dbReference type="PANTHER" id="PTHR37576:SF2">
    <property type="entry name" value="DEFECT AT LOW TEMPERATURE PROTEIN 1"/>
    <property type="match status" value="1"/>
</dbReference>
<dbReference type="InterPro" id="IPR021514">
    <property type="entry name" value="DUF3176"/>
</dbReference>
<keyword evidence="1" id="KW-0812">Transmembrane</keyword>
<organism evidence="2 3">
    <name type="scientific">Echria macrotheca</name>
    <dbReference type="NCBI Taxonomy" id="438768"/>
    <lineage>
        <taxon>Eukaryota</taxon>
        <taxon>Fungi</taxon>
        <taxon>Dikarya</taxon>
        <taxon>Ascomycota</taxon>
        <taxon>Pezizomycotina</taxon>
        <taxon>Sordariomycetes</taxon>
        <taxon>Sordariomycetidae</taxon>
        <taxon>Sordariales</taxon>
        <taxon>Schizotheciaceae</taxon>
        <taxon>Echria</taxon>
    </lineage>
</organism>
<protein>
    <submittedName>
        <fullName evidence="2">Uncharacterized protein</fullName>
    </submittedName>
</protein>
<evidence type="ECO:0000313" key="2">
    <source>
        <dbReference type="EMBL" id="KAK1749671.1"/>
    </source>
</evidence>
<feature type="transmembrane region" description="Helical" evidence="1">
    <location>
        <begin position="46"/>
        <end position="68"/>
    </location>
</feature>
<accession>A0AAJ0B101</accession>
<feature type="transmembrane region" description="Helical" evidence="1">
    <location>
        <begin position="12"/>
        <end position="34"/>
    </location>
</feature>
<feature type="transmembrane region" description="Helical" evidence="1">
    <location>
        <begin position="439"/>
        <end position="464"/>
    </location>
</feature>
<sequence length="521" mass="56350">MLAAITQPRWVPWVALLSLVVILFCASAAVGIVVGSNNQTVDSWAIQPAVLLAILSSILNIAFVSALSPGLAVRFWLRASKGTTLAQLHHIWNARGLGIFGALRAGSESQKVAVISAFIYIIQFANGPLLQRSTYQVGRASSTTLLLSLDLAPNIPEGTLNTIGDGTPETMDAHRKWIMVEQEWWQNTTMETRDADGYVCNGTCLGNVPGVGITHSCTTSTTYLDYTVPEADNKTIFSIASHLAANETGGAYLFLNTSYVSDISESCLATIIVENCNITAGLVEYPIVIKDKTISLRRSELLNMKVRETYSMPGDSPTAPNNTPGGPLAALEKFIWSKLEDDAVSRRRNDTGRADTGRTYSSPGLLADIFFVADQQSYSTHVLAQCGLKWASPTEYVLLSLHDFIFRAALHAGEDTKATQTFEAHREGFELIFRSNEGYLAAAAVSVGVAVATLVALIWGWWWLEFPVDFSPLGIAKAFGAPILRDTKSKPVSDTLLRASAEDIEAADGQVRVVVVETGKS</sequence>
<keyword evidence="1" id="KW-1133">Transmembrane helix</keyword>
<evidence type="ECO:0000256" key="1">
    <source>
        <dbReference type="SAM" id="Phobius"/>
    </source>
</evidence>
<gene>
    <name evidence="2" type="ORF">QBC47DRAFT_426632</name>
</gene>